<evidence type="ECO:0000256" key="2">
    <source>
        <dbReference type="SAM" id="Phobius"/>
    </source>
</evidence>
<keyword evidence="4" id="KW-1185">Reference proteome</keyword>
<feature type="compositionally biased region" description="Low complexity" evidence="1">
    <location>
        <begin position="234"/>
        <end position="252"/>
    </location>
</feature>
<dbReference type="EMBL" id="CP116942">
    <property type="protein sequence ID" value="WCO65541.1"/>
    <property type="molecule type" value="Genomic_DNA"/>
</dbReference>
<dbReference type="InterPro" id="IPR027273">
    <property type="entry name" value="Neocarzinostatin-like"/>
</dbReference>
<dbReference type="RefSeq" id="WP_272735067.1">
    <property type="nucleotide sequence ID" value="NZ_CP116942.1"/>
</dbReference>
<accession>A0AAF0BQX3</accession>
<keyword evidence="2" id="KW-0812">Transmembrane</keyword>
<protein>
    <submittedName>
        <fullName evidence="3">Uncharacterized protein</fullName>
    </submittedName>
</protein>
<keyword evidence="2" id="KW-1133">Transmembrane helix</keyword>
<evidence type="ECO:0000313" key="4">
    <source>
        <dbReference type="Proteomes" id="UP001216390"/>
    </source>
</evidence>
<evidence type="ECO:0000256" key="1">
    <source>
        <dbReference type="SAM" id="MobiDB-lite"/>
    </source>
</evidence>
<dbReference type="SUPFAM" id="SSF49319">
    <property type="entry name" value="Actinoxanthin-like"/>
    <property type="match status" value="2"/>
</dbReference>
<name>A0AAF0BQX3_9ACTN</name>
<gene>
    <name evidence="3" type="ORF">PO878_13640</name>
</gene>
<dbReference type="Proteomes" id="UP001216390">
    <property type="component" value="Chromosome"/>
</dbReference>
<sequence>MGPSGEVGGDRGRAPTGPDGAADGEDPRHRRRRRLLVGLGCGLPSLAGTAVVVVVVASLASLSLSLEGCEVRPGDIDLGANAGKGRRSVDLPIEVGPRTDLVDGQAVFVRSDAFPPHRVVAVGVCLREAEEPLDPGAPRPDRGVLPAPLNGLDACDTDTGARFATDARGVLAAAIPVPRVITVQGTAHDCASSPERCLVVAGLSTDFDQSGAEPVSFAPPTTPADLTPGRPRPRTLALPATATTPTTGSPGTEVTVTVTGLVPGEPVLVATCTADFLGSDPWDVCQTDATSAAFAAIALGSVADVPDRADAAGRITATAPIPAHIQPAFSGPSLPCGPDDPCGIVVASAADTTRSAYVPVTVVR</sequence>
<feature type="region of interest" description="Disordered" evidence="1">
    <location>
        <begin position="1"/>
        <end position="29"/>
    </location>
</feature>
<evidence type="ECO:0000313" key="3">
    <source>
        <dbReference type="EMBL" id="WCO65541.1"/>
    </source>
</evidence>
<dbReference type="Gene3D" id="2.60.40.230">
    <property type="entry name" value="Neocarzinostatin-like"/>
    <property type="match status" value="2"/>
</dbReference>
<organism evidence="3 4">
    <name type="scientific">Iamia majanohamensis</name>
    <dbReference type="NCBI Taxonomy" id="467976"/>
    <lineage>
        <taxon>Bacteria</taxon>
        <taxon>Bacillati</taxon>
        <taxon>Actinomycetota</taxon>
        <taxon>Acidimicrobiia</taxon>
        <taxon>Acidimicrobiales</taxon>
        <taxon>Iamiaceae</taxon>
        <taxon>Iamia</taxon>
    </lineage>
</organism>
<feature type="transmembrane region" description="Helical" evidence="2">
    <location>
        <begin position="35"/>
        <end position="60"/>
    </location>
</feature>
<feature type="region of interest" description="Disordered" evidence="1">
    <location>
        <begin position="211"/>
        <end position="252"/>
    </location>
</feature>
<proteinExistence type="predicted"/>
<keyword evidence="2" id="KW-0472">Membrane</keyword>
<reference evidence="3" key="1">
    <citation type="submission" date="2023-01" db="EMBL/GenBank/DDBJ databases">
        <title>The diversity of Class Acidimicrobiia in South China Sea sediment environments and the proposal of Iamia marina sp. nov., a novel species of the genus Iamia.</title>
        <authorList>
            <person name="He Y."/>
            <person name="Tian X."/>
        </authorList>
    </citation>
    <scope>NUCLEOTIDE SEQUENCE</scope>
    <source>
        <strain evidence="3">DSM 19957</strain>
    </source>
</reference>
<dbReference type="AlphaFoldDB" id="A0AAF0BQX3"/>
<dbReference type="KEGG" id="ima:PO878_13640"/>